<sequence>MNRFKIILMGLSVVAWSCTDLEVEEIDSVVIDSPDGGFNGVDVAPNLTDSYNRVANLGGQDNTYALMEVSSDELLVPTRGTDWGDNGVWRTLHQHTWDATHQFNLTAWNDRNAAVFVLNQIIDPASDATPAQLAEAKFLRALNMFIIMDLWGQVPFREATDGVDVNPSVLSREEAVALIEEDLFAENIANLPAIGPGNDAQILRASQAAANFLKAKVYLNKHILLGAAPGSTPDNADMDVVIASVNAVTNAGFALEENYFGIFDPAPDNESIFTINRDAGSRIWNGLHYNHNAFEGNTAGGWNGFTTTAEFYALFEGSSDSNAPGSGQETRRGYVPTDGYGFGFLVGQQYGYEGQQLTTRSGAPLVFTKELPGLTGNGEASGIRILKYHPENGGAFPNRQILFRYADAVLMKAEAELWKGNSEEALTIVNELREIRGASDLTSLDAIEMLNERGREMYIEFWRRQDQIRFGTFTNTWPYKDNTEEFRVLFPIPSLAISTNPNLIQNPGY</sequence>
<name>A0A2T4DVB1_9BACT</name>
<keyword evidence="3" id="KW-0732">Signal</keyword>
<evidence type="ECO:0000256" key="1">
    <source>
        <dbReference type="ARBA" id="ARBA00004442"/>
    </source>
</evidence>
<evidence type="ECO:0000256" key="4">
    <source>
        <dbReference type="ARBA" id="ARBA00023136"/>
    </source>
</evidence>
<evidence type="ECO:0000259" key="6">
    <source>
        <dbReference type="Pfam" id="PF07980"/>
    </source>
</evidence>
<evidence type="ECO:0000256" key="5">
    <source>
        <dbReference type="ARBA" id="ARBA00023237"/>
    </source>
</evidence>
<dbReference type="Gene3D" id="1.25.40.390">
    <property type="match status" value="1"/>
</dbReference>
<keyword evidence="5" id="KW-0998">Cell outer membrane</keyword>
<proteinExistence type="inferred from homology"/>
<dbReference type="Proteomes" id="UP000240608">
    <property type="component" value="Unassembled WGS sequence"/>
</dbReference>
<evidence type="ECO:0000256" key="3">
    <source>
        <dbReference type="ARBA" id="ARBA00022729"/>
    </source>
</evidence>
<dbReference type="Pfam" id="PF07980">
    <property type="entry name" value="SusD_RagB"/>
    <property type="match status" value="1"/>
</dbReference>
<comment type="caution">
    <text evidence="7">The sequence shown here is derived from an EMBL/GenBank/DDBJ whole genome shotgun (WGS) entry which is preliminary data.</text>
</comment>
<accession>A0A2T4DVB1</accession>
<dbReference type="InterPro" id="IPR011990">
    <property type="entry name" value="TPR-like_helical_dom_sf"/>
</dbReference>
<dbReference type="SUPFAM" id="SSF48452">
    <property type="entry name" value="TPR-like"/>
    <property type="match status" value="1"/>
</dbReference>
<dbReference type="EMBL" id="PYVU01000008">
    <property type="protein sequence ID" value="PTB97658.1"/>
    <property type="molecule type" value="Genomic_DNA"/>
</dbReference>
<keyword evidence="4" id="KW-0472">Membrane</keyword>
<gene>
    <name evidence="7" type="ORF">C9994_01760</name>
</gene>
<evidence type="ECO:0000313" key="7">
    <source>
        <dbReference type="EMBL" id="PTB97658.1"/>
    </source>
</evidence>
<evidence type="ECO:0000256" key="2">
    <source>
        <dbReference type="ARBA" id="ARBA00006275"/>
    </source>
</evidence>
<organism evidence="7 8">
    <name type="scientific">Marivirga lumbricoides</name>
    <dbReference type="NCBI Taxonomy" id="1046115"/>
    <lineage>
        <taxon>Bacteria</taxon>
        <taxon>Pseudomonadati</taxon>
        <taxon>Bacteroidota</taxon>
        <taxon>Cytophagia</taxon>
        <taxon>Cytophagales</taxon>
        <taxon>Marivirgaceae</taxon>
        <taxon>Marivirga</taxon>
    </lineage>
</organism>
<dbReference type="AlphaFoldDB" id="A0A2T4DVB1"/>
<comment type="similarity">
    <text evidence="2">Belongs to the SusD family.</text>
</comment>
<reference evidence="7 8" key="1">
    <citation type="submission" date="2018-03" db="EMBL/GenBank/DDBJ databases">
        <title>Cross-interface Injection: A General Nanoliter Liquid Handling Method Applied to Single Cells Genome Amplification Automated Nanoliter Liquid Handling Applied to Single Cell Multiple Displacement Amplification.</title>
        <authorList>
            <person name="Yun J."/>
            <person name="Xu P."/>
            <person name="Xu J."/>
            <person name="Dai X."/>
            <person name="Wang Y."/>
            <person name="Zheng X."/>
            <person name="Cao C."/>
            <person name="Yi Q."/>
            <person name="Zhu Y."/>
            <person name="Wang L."/>
            <person name="Dong Z."/>
            <person name="Huang Y."/>
            <person name="Huang L."/>
            <person name="Du W."/>
        </authorList>
    </citation>
    <scope>NUCLEOTIDE SEQUENCE [LARGE SCALE GENOMIC DNA]</scope>
    <source>
        <strain evidence="7 8">Z-D1-2</strain>
    </source>
</reference>
<dbReference type="InterPro" id="IPR012944">
    <property type="entry name" value="SusD_RagB_dom"/>
</dbReference>
<comment type="subcellular location">
    <subcellularLocation>
        <location evidence="1">Cell outer membrane</location>
    </subcellularLocation>
</comment>
<protein>
    <submittedName>
        <fullName evidence="7">RagB/SusD family nutrient uptake outer membrane protein</fullName>
    </submittedName>
</protein>
<evidence type="ECO:0000313" key="8">
    <source>
        <dbReference type="Proteomes" id="UP000240608"/>
    </source>
</evidence>
<feature type="domain" description="RagB/SusD" evidence="6">
    <location>
        <begin position="269"/>
        <end position="482"/>
    </location>
</feature>
<dbReference type="GO" id="GO:0009279">
    <property type="term" value="C:cell outer membrane"/>
    <property type="evidence" value="ECO:0007669"/>
    <property type="project" value="UniProtKB-SubCell"/>
</dbReference>